<evidence type="ECO:0000259" key="11">
    <source>
        <dbReference type="PROSITE" id="PS52029"/>
    </source>
</evidence>
<dbReference type="InterPro" id="IPR050979">
    <property type="entry name" value="LD-transpeptidase"/>
</dbReference>
<proteinExistence type="inferred from homology"/>
<keyword evidence="8 9" id="KW-0961">Cell wall biogenesis/degradation</keyword>
<keyword evidence="4" id="KW-0808">Transferase</keyword>
<evidence type="ECO:0000256" key="2">
    <source>
        <dbReference type="ARBA" id="ARBA00005992"/>
    </source>
</evidence>
<dbReference type="GO" id="GO:0071555">
    <property type="term" value="P:cell wall organization"/>
    <property type="evidence" value="ECO:0007669"/>
    <property type="project" value="UniProtKB-UniRule"/>
</dbReference>
<evidence type="ECO:0000256" key="1">
    <source>
        <dbReference type="ARBA" id="ARBA00004752"/>
    </source>
</evidence>
<keyword evidence="6 9" id="KW-0133">Cell shape</keyword>
<dbReference type="InterPro" id="IPR038063">
    <property type="entry name" value="Transpep_catalytic_dom"/>
</dbReference>
<evidence type="ECO:0000256" key="5">
    <source>
        <dbReference type="ARBA" id="ARBA00022801"/>
    </source>
</evidence>
<dbReference type="Pfam" id="PF03734">
    <property type="entry name" value="YkuD"/>
    <property type="match status" value="1"/>
</dbReference>
<dbReference type="AlphaFoldDB" id="A0A9E6Y205"/>
<feature type="signal peptide" evidence="10">
    <location>
        <begin position="1"/>
        <end position="23"/>
    </location>
</feature>
<dbReference type="SUPFAM" id="SSF141523">
    <property type="entry name" value="L,D-transpeptidase catalytic domain-like"/>
    <property type="match status" value="1"/>
</dbReference>
<feature type="active site" description="Proton donor/acceptor" evidence="9">
    <location>
        <position position="218"/>
    </location>
</feature>
<reference evidence="12" key="1">
    <citation type="journal article" date="2022" name="Int. J. Syst. Evol. Microbiol.">
        <title>Pseudomonas aegrilactucae sp. nov. and Pseudomonas morbosilactucae sp. nov., pathogens causing bacterial rot of lettuce in Japan.</title>
        <authorList>
            <person name="Sawada H."/>
            <person name="Fujikawa T."/>
            <person name="Satou M."/>
        </authorList>
    </citation>
    <scope>NUCLEOTIDE SEQUENCE</scope>
    <source>
        <strain evidence="12">0166_1</strain>
    </source>
</reference>
<comment type="pathway">
    <text evidence="1 9">Cell wall biogenesis; peptidoglycan biosynthesis.</text>
</comment>
<dbReference type="GO" id="GO:0071972">
    <property type="term" value="F:peptidoglycan L,D-transpeptidase activity"/>
    <property type="evidence" value="ECO:0007669"/>
    <property type="project" value="TreeGrafter"/>
</dbReference>
<evidence type="ECO:0000313" key="13">
    <source>
        <dbReference type="Proteomes" id="UP001162834"/>
    </source>
</evidence>
<dbReference type="GO" id="GO:0016757">
    <property type="term" value="F:glycosyltransferase activity"/>
    <property type="evidence" value="ECO:0007669"/>
    <property type="project" value="UniProtKB-KW"/>
</dbReference>
<feature type="chain" id="PRO_5039534983" description="L,D-TPase catalytic domain-containing protein" evidence="10">
    <location>
        <begin position="24"/>
        <end position="258"/>
    </location>
</feature>
<evidence type="ECO:0000256" key="10">
    <source>
        <dbReference type="SAM" id="SignalP"/>
    </source>
</evidence>
<evidence type="ECO:0000256" key="7">
    <source>
        <dbReference type="ARBA" id="ARBA00022984"/>
    </source>
</evidence>
<keyword evidence="5" id="KW-0378">Hydrolase</keyword>
<evidence type="ECO:0000256" key="3">
    <source>
        <dbReference type="ARBA" id="ARBA00022676"/>
    </source>
</evidence>
<dbReference type="Gene3D" id="2.30.30.40">
    <property type="entry name" value="SH3 Domains"/>
    <property type="match status" value="1"/>
</dbReference>
<protein>
    <recommendedName>
        <fullName evidence="11">L,D-TPase catalytic domain-containing protein</fullName>
    </recommendedName>
</protein>
<gene>
    <name evidence="12" type="ORF">DSM104329_05177</name>
</gene>
<dbReference type="RefSeq" id="WP_259312763.1">
    <property type="nucleotide sequence ID" value="NZ_CP087164.1"/>
</dbReference>
<keyword evidence="3" id="KW-0328">Glycosyltransferase</keyword>
<dbReference type="Proteomes" id="UP001162834">
    <property type="component" value="Chromosome"/>
</dbReference>
<keyword evidence="7 9" id="KW-0573">Peptidoglycan synthesis</keyword>
<dbReference type="KEGG" id="sbae:DSM104329_05177"/>
<dbReference type="CDD" id="cd16913">
    <property type="entry name" value="YkuD_like"/>
    <property type="match status" value="1"/>
</dbReference>
<evidence type="ECO:0000256" key="9">
    <source>
        <dbReference type="PROSITE-ProRule" id="PRU01373"/>
    </source>
</evidence>
<feature type="domain" description="L,D-TPase catalytic" evidence="11">
    <location>
        <begin position="138"/>
        <end position="258"/>
    </location>
</feature>
<name>A0A9E6Y205_9ACTN</name>
<dbReference type="InterPro" id="IPR005490">
    <property type="entry name" value="LD_TPept_cat_dom"/>
</dbReference>
<dbReference type="GO" id="GO:0005576">
    <property type="term" value="C:extracellular region"/>
    <property type="evidence" value="ECO:0007669"/>
    <property type="project" value="TreeGrafter"/>
</dbReference>
<dbReference type="Gene3D" id="2.40.440.10">
    <property type="entry name" value="L,D-transpeptidase catalytic domain-like"/>
    <property type="match status" value="1"/>
</dbReference>
<evidence type="ECO:0000256" key="6">
    <source>
        <dbReference type="ARBA" id="ARBA00022960"/>
    </source>
</evidence>
<dbReference type="PANTHER" id="PTHR30582">
    <property type="entry name" value="L,D-TRANSPEPTIDASE"/>
    <property type="match status" value="1"/>
</dbReference>
<accession>A0A9E6Y205</accession>
<dbReference type="PROSITE" id="PS52029">
    <property type="entry name" value="LD_TPASE"/>
    <property type="match status" value="1"/>
</dbReference>
<sequence>MLGRQPHLHRLTAPLTAVALATAAGGPVGVAAASSSVSPRVEAQSLGMTYTRVSDERAHTGSAVVLRRMAVRAEPTDDSRRVGTVRASTYLGSADSVLVLGRTRGVDKDWSYVRYPGLGNRTGWVHSDWLGPTSIVHERLVIDRRRMQATLYRGRRVLVRARIGVGASGSPTPAGHGYVRERLVPSRKNSIYGDLAFGLSVYSRYRTDWPGGGQVGVHGTNEPELIPGHISNGCIRLRNADIRRLGRRLSIGTPVEIR</sequence>
<keyword evidence="13" id="KW-1185">Reference proteome</keyword>
<comment type="similarity">
    <text evidence="2">Belongs to the YkuD family.</text>
</comment>
<organism evidence="12 13">
    <name type="scientific">Capillimicrobium parvum</name>
    <dbReference type="NCBI Taxonomy" id="2884022"/>
    <lineage>
        <taxon>Bacteria</taxon>
        <taxon>Bacillati</taxon>
        <taxon>Actinomycetota</taxon>
        <taxon>Thermoleophilia</taxon>
        <taxon>Solirubrobacterales</taxon>
        <taxon>Capillimicrobiaceae</taxon>
        <taxon>Capillimicrobium</taxon>
    </lineage>
</organism>
<dbReference type="GO" id="GO:0008360">
    <property type="term" value="P:regulation of cell shape"/>
    <property type="evidence" value="ECO:0007669"/>
    <property type="project" value="UniProtKB-UniRule"/>
</dbReference>
<evidence type="ECO:0000256" key="8">
    <source>
        <dbReference type="ARBA" id="ARBA00023316"/>
    </source>
</evidence>
<dbReference type="PANTHER" id="PTHR30582:SF24">
    <property type="entry name" value="L,D-TRANSPEPTIDASE ERFK_SRFK-RELATED"/>
    <property type="match status" value="1"/>
</dbReference>
<evidence type="ECO:0000313" key="12">
    <source>
        <dbReference type="EMBL" id="UGS38747.1"/>
    </source>
</evidence>
<keyword evidence="10" id="KW-0732">Signal</keyword>
<feature type="active site" description="Nucleophile" evidence="9">
    <location>
        <position position="234"/>
    </location>
</feature>
<dbReference type="EMBL" id="CP087164">
    <property type="protein sequence ID" value="UGS38747.1"/>
    <property type="molecule type" value="Genomic_DNA"/>
</dbReference>
<evidence type="ECO:0000256" key="4">
    <source>
        <dbReference type="ARBA" id="ARBA00022679"/>
    </source>
</evidence>
<dbReference type="GO" id="GO:0018104">
    <property type="term" value="P:peptidoglycan-protein cross-linking"/>
    <property type="evidence" value="ECO:0007669"/>
    <property type="project" value="TreeGrafter"/>
</dbReference>